<dbReference type="HAMAP" id="MF_00972">
    <property type="entry name" value="tRNA_aden_deaminase"/>
    <property type="match status" value="1"/>
</dbReference>
<evidence type="ECO:0000256" key="2">
    <source>
        <dbReference type="ARBA" id="ARBA00012740"/>
    </source>
</evidence>
<name>M1VLZ9_CYAM1</name>
<evidence type="ECO:0000256" key="3">
    <source>
        <dbReference type="ARBA" id="ARBA00022694"/>
    </source>
</evidence>
<dbReference type="STRING" id="280699.M1VLZ9"/>
<accession>M1VLZ9</accession>
<comment type="cofactor">
    <cofactor evidence="1">
        <name>Zn(2+)</name>
        <dbReference type="ChEBI" id="CHEBI:29105"/>
    </cofactor>
</comment>
<dbReference type="GO" id="GO:0046872">
    <property type="term" value="F:metal ion binding"/>
    <property type="evidence" value="ECO:0007669"/>
    <property type="project" value="UniProtKB-KW"/>
</dbReference>
<evidence type="ECO:0000313" key="10">
    <source>
        <dbReference type="EMBL" id="BAM82853.1"/>
    </source>
</evidence>
<evidence type="ECO:0000256" key="1">
    <source>
        <dbReference type="ARBA" id="ARBA00001947"/>
    </source>
</evidence>
<dbReference type="HOGENOM" id="CLU_856215_0_0_1"/>
<dbReference type="PROSITE" id="PS51257">
    <property type="entry name" value="PROKAR_LIPOPROTEIN"/>
    <property type="match status" value="1"/>
</dbReference>
<evidence type="ECO:0000313" key="11">
    <source>
        <dbReference type="Proteomes" id="UP000007014"/>
    </source>
</evidence>
<dbReference type="OrthoDB" id="408702at2759"/>
<dbReference type="InterPro" id="IPR016193">
    <property type="entry name" value="Cytidine_deaminase-like"/>
</dbReference>
<dbReference type="Proteomes" id="UP000007014">
    <property type="component" value="Chromosome 19"/>
</dbReference>
<keyword evidence="5" id="KW-0378">Hydrolase</keyword>
<feature type="region of interest" description="Disordered" evidence="8">
    <location>
        <begin position="23"/>
        <end position="42"/>
    </location>
</feature>
<dbReference type="GO" id="GO:0002100">
    <property type="term" value="P:tRNA wobble adenosine to inosine editing"/>
    <property type="evidence" value="ECO:0007669"/>
    <property type="project" value="InterPro"/>
</dbReference>
<feature type="domain" description="CMP/dCMP-type deaminase" evidence="9">
    <location>
        <begin position="119"/>
        <end position="249"/>
    </location>
</feature>
<gene>
    <name evidence="10" type="ORF">CYME_CMS253C</name>
</gene>
<dbReference type="GeneID" id="16997159"/>
<dbReference type="SUPFAM" id="SSF53927">
    <property type="entry name" value="Cytidine deaminase-like"/>
    <property type="match status" value="1"/>
</dbReference>
<dbReference type="Gene3D" id="3.40.140.10">
    <property type="entry name" value="Cytidine Deaminase, domain 2"/>
    <property type="match status" value="1"/>
</dbReference>
<evidence type="ECO:0000256" key="5">
    <source>
        <dbReference type="ARBA" id="ARBA00022801"/>
    </source>
</evidence>
<sequence length="325" mass="35888">MLPKVHRCSFSIVSTLSFACRRRTSSSSSTRQTPKRASINRRPSASLCISDPQFNERKDGLNLPRETEGHLHAVGERVEAAHCRLTCKRAALARSTPTSLEYRIPAPSAGSVRRNVAAEPHEHYMRMALALAEEAYTNNEVPVGALLVVRNGPETDAPDVILARGRNRIEECCDATAHAEIECLRAASARLRSWRLNRAGSRDHPVPYHVTLYCTLEPCAMCLSAMQLARVTRLVYGAPGLRLGAIESYVPLLTVAPPHPFHRFSEIIPGVLANESASLLRRFFRERRKCTESIEPTALRAVREERSPGVGALADDSWGVLPSLP</sequence>
<comment type="catalytic activity">
    <reaction evidence="7">
        <text>adenosine(34) in tRNA + H2O + H(+) = inosine(34) in tRNA + NH4(+)</text>
        <dbReference type="Rhea" id="RHEA:43168"/>
        <dbReference type="Rhea" id="RHEA-COMP:10373"/>
        <dbReference type="Rhea" id="RHEA-COMP:10374"/>
        <dbReference type="ChEBI" id="CHEBI:15377"/>
        <dbReference type="ChEBI" id="CHEBI:15378"/>
        <dbReference type="ChEBI" id="CHEBI:28938"/>
        <dbReference type="ChEBI" id="CHEBI:74411"/>
        <dbReference type="ChEBI" id="CHEBI:82852"/>
        <dbReference type="EC" id="3.5.4.33"/>
    </reaction>
</comment>
<dbReference type="InterPro" id="IPR028883">
    <property type="entry name" value="tRNA_aden_deaminase"/>
</dbReference>
<dbReference type="eggNOG" id="KOG1018">
    <property type="taxonomic scope" value="Eukaryota"/>
</dbReference>
<reference evidence="10 11" key="1">
    <citation type="journal article" date="2004" name="Nature">
        <title>Genome sequence of the ultrasmall unicellular red alga Cyanidioschyzon merolae 10D.</title>
        <authorList>
            <person name="Matsuzaki M."/>
            <person name="Misumi O."/>
            <person name="Shin-i T."/>
            <person name="Maruyama S."/>
            <person name="Takahara M."/>
            <person name="Miyagishima S."/>
            <person name="Mori T."/>
            <person name="Nishida K."/>
            <person name="Yagisawa F."/>
            <person name="Nishida K."/>
            <person name="Yoshida Y."/>
            <person name="Nishimura Y."/>
            <person name="Nakao S."/>
            <person name="Kobayashi T."/>
            <person name="Momoyama Y."/>
            <person name="Higashiyama T."/>
            <person name="Minoda A."/>
            <person name="Sano M."/>
            <person name="Nomoto H."/>
            <person name="Oishi K."/>
            <person name="Hayashi H."/>
            <person name="Ohta F."/>
            <person name="Nishizaka S."/>
            <person name="Haga S."/>
            <person name="Miura S."/>
            <person name="Morishita T."/>
            <person name="Kabeya Y."/>
            <person name="Terasawa K."/>
            <person name="Suzuki Y."/>
            <person name="Ishii Y."/>
            <person name="Asakawa S."/>
            <person name="Takano H."/>
            <person name="Ohta N."/>
            <person name="Kuroiwa H."/>
            <person name="Tanaka K."/>
            <person name="Shimizu N."/>
            <person name="Sugano S."/>
            <person name="Sato N."/>
            <person name="Nozaki H."/>
            <person name="Ogasawara N."/>
            <person name="Kohara Y."/>
            <person name="Kuroiwa T."/>
        </authorList>
    </citation>
    <scope>NUCLEOTIDE SEQUENCE [LARGE SCALE GENOMIC DNA]</scope>
    <source>
        <strain evidence="10 11">10D</strain>
    </source>
</reference>
<organism evidence="10 11">
    <name type="scientific">Cyanidioschyzon merolae (strain NIES-3377 / 10D)</name>
    <name type="common">Unicellular red alga</name>
    <dbReference type="NCBI Taxonomy" id="280699"/>
    <lineage>
        <taxon>Eukaryota</taxon>
        <taxon>Rhodophyta</taxon>
        <taxon>Bangiophyceae</taxon>
        <taxon>Cyanidiales</taxon>
        <taxon>Cyanidiaceae</taxon>
        <taxon>Cyanidioschyzon</taxon>
    </lineage>
</organism>
<dbReference type="PANTHER" id="PTHR11079:SF179">
    <property type="entry name" value="TRNA(ADENINE(34)) DEAMINASE, CHLOROPLASTIC"/>
    <property type="match status" value="1"/>
</dbReference>
<dbReference type="EMBL" id="AP006501">
    <property type="protein sequence ID" value="BAM82853.1"/>
    <property type="molecule type" value="Genomic_DNA"/>
</dbReference>
<dbReference type="KEGG" id="cme:CYME_CMS253C"/>
<dbReference type="AlphaFoldDB" id="M1VLZ9"/>
<reference evidence="10 11" key="2">
    <citation type="journal article" date="2007" name="BMC Biol.">
        <title>A 100%-complete sequence reveals unusually simple genomic features in the hot-spring red alga Cyanidioschyzon merolae.</title>
        <authorList>
            <person name="Nozaki H."/>
            <person name="Takano H."/>
            <person name="Misumi O."/>
            <person name="Terasawa K."/>
            <person name="Matsuzaki M."/>
            <person name="Maruyama S."/>
            <person name="Nishida K."/>
            <person name="Yagisawa F."/>
            <person name="Yoshida Y."/>
            <person name="Fujiwara T."/>
            <person name="Takio S."/>
            <person name="Tamura K."/>
            <person name="Chung S.J."/>
            <person name="Nakamura S."/>
            <person name="Kuroiwa H."/>
            <person name="Tanaka K."/>
            <person name="Sato N."/>
            <person name="Kuroiwa T."/>
        </authorList>
    </citation>
    <scope>NUCLEOTIDE SEQUENCE [LARGE SCALE GENOMIC DNA]</scope>
    <source>
        <strain evidence="10 11">10D</strain>
    </source>
</reference>
<evidence type="ECO:0000256" key="7">
    <source>
        <dbReference type="ARBA" id="ARBA00048045"/>
    </source>
</evidence>
<proteinExistence type="inferred from homology"/>
<evidence type="ECO:0000256" key="8">
    <source>
        <dbReference type="SAM" id="MobiDB-lite"/>
    </source>
</evidence>
<dbReference type="Gramene" id="CMS253CT">
    <property type="protein sequence ID" value="CMS253CT"/>
    <property type="gene ID" value="CMS253C"/>
</dbReference>
<evidence type="ECO:0000259" key="9">
    <source>
        <dbReference type="PROSITE" id="PS51747"/>
    </source>
</evidence>
<dbReference type="PROSITE" id="PS51747">
    <property type="entry name" value="CYT_DCMP_DEAMINASES_2"/>
    <property type="match status" value="1"/>
</dbReference>
<dbReference type="InterPro" id="IPR002125">
    <property type="entry name" value="CMP_dCMP_dom"/>
</dbReference>
<keyword evidence="6" id="KW-0862">Zinc</keyword>
<dbReference type="Pfam" id="PF00383">
    <property type="entry name" value="dCMP_cyt_deam_1"/>
    <property type="match status" value="1"/>
</dbReference>
<evidence type="ECO:0000256" key="6">
    <source>
        <dbReference type="ARBA" id="ARBA00022833"/>
    </source>
</evidence>
<dbReference type="RefSeq" id="XP_005538889.1">
    <property type="nucleotide sequence ID" value="XM_005538832.1"/>
</dbReference>
<keyword evidence="4" id="KW-0479">Metal-binding</keyword>
<dbReference type="PANTHER" id="PTHR11079">
    <property type="entry name" value="CYTOSINE DEAMINASE FAMILY MEMBER"/>
    <property type="match status" value="1"/>
</dbReference>
<keyword evidence="3" id="KW-0819">tRNA processing</keyword>
<dbReference type="EC" id="3.5.4.33" evidence="2"/>
<evidence type="ECO:0000256" key="4">
    <source>
        <dbReference type="ARBA" id="ARBA00022723"/>
    </source>
</evidence>
<protein>
    <recommendedName>
        <fullName evidence="2">tRNA(adenine(34)) deaminase</fullName>
        <ecNumber evidence="2">3.5.4.33</ecNumber>
    </recommendedName>
</protein>
<dbReference type="GO" id="GO:0052717">
    <property type="term" value="F:tRNA-specific adenosine-34 deaminase activity"/>
    <property type="evidence" value="ECO:0007669"/>
    <property type="project" value="UniProtKB-EC"/>
</dbReference>
<keyword evidence="11" id="KW-1185">Reference proteome</keyword>
<dbReference type="CDD" id="cd01285">
    <property type="entry name" value="nucleoside_deaminase"/>
    <property type="match status" value="1"/>
</dbReference>